<accession>A0ABD3W6N1</accession>
<dbReference type="AlphaFoldDB" id="A0ABD3W6N1"/>
<protein>
    <recommendedName>
        <fullName evidence="6">WD repeat-containing protein 18</fullName>
    </recommendedName>
</protein>
<dbReference type="PROSITE" id="PS00678">
    <property type="entry name" value="WD_REPEATS_1"/>
    <property type="match status" value="1"/>
</dbReference>
<proteinExistence type="predicted"/>
<name>A0ABD3W6N1_SINWO</name>
<dbReference type="EMBL" id="JBJQND010000008">
    <property type="protein sequence ID" value="KAL3869544.1"/>
    <property type="molecule type" value="Genomic_DNA"/>
</dbReference>
<dbReference type="Pfam" id="PF00400">
    <property type="entry name" value="WD40"/>
    <property type="match status" value="3"/>
</dbReference>
<dbReference type="Proteomes" id="UP001634394">
    <property type="component" value="Unassembled WGS sequence"/>
</dbReference>
<dbReference type="PANTHER" id="PTHR18763:SF0">
    <property type="entry name" value="WD REPEAT-CONTAINING PROTEIN 18"/>
    <property type="match status" value="1"/>
</dbReference>
<dbReference type="InterPro" id="IPR019775">
    <property type="entry name" value="WD40_repeat_CS"/>
</dbReference>
<organism evidence="4 5">
    <name type="scientific">Sinanodonta woodiana</name>
    <name type="common">Chinese pond mussel</name>
    <name type="synonym">Anodonta woodiana</name>
    <dbReference type="NCBI Taxonomy" id="1069815"/>
    <lineage>
        <taxon>Eukaryota</taxon>
        <taxon>Metazoa</taxon>
        <taxon>Spiralia</taxon>
        <taxon>Lophotrochozoa</taxon>
        <taxon>Mollusca</taxon>
        <taxon>Bivalvia</taxon>
        <taxon>Autobranchia</taxon>
        <taxon>Heteroconchia</taxon>
        <taxon>Palaeoheterodonta</taxon>
        <taxon>Unionida</taxon>
        <taxon>Unionoidea</taxon>
        <taxon>Unionidae</taxon>
        <taxon>Unioninae</taxon>
        <taxon>Sinanodonta</taxon>
    </lineage>
</organism>
<feature type="repeat" description="WD" evidence="3">
    <location>
        <begin position="267"/>
        <end position="308"/>
    </location>
</feature>
<keyword evidence="2" id="KW-0677">Repeat</keyword>
<reference evidence="4 5" key="1">
    <citation type="submission" date="2024-11" db="EMBL/GenBank/DDBJ databases">
        <title>Chromosome-level genome assembly of the freshwater bivalve Anodonta woodiana.</title>
        <authorList>
            <person name="Chen X."/>
        </authorList>
    </citation>
    <scope>NUCLEOTIDE SEQUENCE [LARGE SCALE GENOMIC DNA]</scope>
    <source>
        <strain evidence="4">MN2024</strain>
        <tissue evidence="4">Gills</tissue>
    </source>
</reference>
<evidence type="ECO:0000256" key="3">
    <source>
        <dbReference type="PROSITE-ProRule" id="PRU00221"/>
    </source>
</evidence>
<dbReference type="InterPro" id="IPR001680">
    <property type="entry name" value="WD40_rpt"/>
</dbReference>
<evidence type="ECO:0000313" key="4">
    <source>
        <dbReference type="EMBL" id="KAL3869544.1"/>
    </source>
</evidence>
<dbReference type="PANTHER" id="PTHR18763">
    <property type="entry name" value="WD-REPEAT PROTEIN 18"/>
    <property type="match status" value="1"/>
</dbReference>
<dbReference type="SMART" id="SM00320">
    <property type="entry name" value="WD40"/>
    <property type="match status" value="5"/>
</dbReference>
<evidence type="ECO:0008006" key="6">
    <source>
        <dbReference type="Google" id="ProtNLM"/>
    </source>
</evidence>
<evidence type="ECO:0000313" key="5">
    <source>
        <dbReference type="Proteomes" id="UP001634394"/>
    </source>
</evidence>
<feature type="repeat" description="WD" evidence="3">
    <location>
        <begin position="117"/>
        <end position="150"/>
    </location>
</feature>
<gene>
    <name evidence="4" type="ORF">ACJMK2_042212</name>
</gene>
<sequence>MSAPIEVIISSDASGQMWNSCVWDLESGTSLINYKGGSTSPRGLCLLGNQYLIGAVNGKPLIHVWALQRRDQQQLKLVCPGKVTSLAVSPDGLYCVAAVAEKIHVWQVCSGRLLAVLSRHYQNISTIKFTDNGSHFVTGGDDNLVIAWSLVRVLSDTDGASQRPEPEYVWSQHSLPITDLYVGYGGSRARVVSSSLDQTCKVFDLVSGQLLCSFVFDVSIMSISMDPTEFRLFAGGTDGNIYLVNLYGVPVQRERHIQSTDTSVTCFNGHSKQVCCLSVSLDGTRLASGSHDCSLKIWDVFSGQCIKTLSHKGAVTNILLVPTPPSIANPDLKPTISIKPFQRHLHLTQEDRGNNSEGDMLEWRIKNTSLVENICNFPDSSAIEMLHEDVEEPQTDLGAELAQAKQEVMKLKNVNRELYKFAVNEILQGSDKIL</sequence>
<dbReference type="SUPFAM" id="SSF50998">
    <property type="entry name" value="Quinoprotein alcohol dehydrogenase-like"/>
    <property type="match status" value="1"/>
</dbReference>
<dbReference type="InterPro" id="IPR045227">
    <property type="entry name" value="WDR18/Ipi3/RID3"/>
</dbReference>
<evidence type="ECO:0000256" key="1">
    <source>
        <dbReference type="ARBA" id="ARBA00022574"/>
    </source>
</evidence>
<dbReference type="PROSITE" id="PS50294">
    <property type="entry name" value="WD_REPEATS_REGION"/>
    <property type="match status" value="2"/>
</dbReference>
<dbReference type="InterPro" id="IPR015943">
    <property type="entry name" value="WD40/YVTN_repeat-like_dom_sf"/>
</dbReference>
<keyword evidence="1 3" id="KW-0853">WD repeat</keyword>
<comment type="caution">
    <text evidence="4">The sequence shown here is derived from an EMBL/GenBank/DDBJ whole genome shotgun (WGS) entry which is preliminary data.</text>
</comment>
<evidence type="ECO:0000256" key="2">
    <source>
        <dbReference type="ARBA" id="ARBA00022737"/>
    </source>
</evidence>
<dbReference type="Gene3D" id="2.130.10.10">
    <property type="entry name" value="YVTN repeat-like/Quinoprotein amine dehydrogenase"/>
    <property type="match status" value="2"/>
</dbReference>
<dbReference type="PROSITE" id="PS50082">
    <property type="entry name" value="WD_REPEATS_2"/>
    <property type="match status" value="2"/>
</dbReference>
<keyword evidence="5" id="KW-1185">Reference proteome</keyword>
<dbReference type="InterPro" id="IPR011047">
    <property type="entry name" value="Quinoprotein_ADH-like_sf"/>
</dbReference>